<dbReference type="EMBL" id="JACTNZ010000006">
    <property type="protein sequence ID" value="KAG5543953.1"/>
    <property type="molecule type" value="Genomic_DNA"/>
</dbReference>
<organism evidence="1 2">
    <name type="scientific">Rhododendron griersonianum</name>
    <dbReference type="NCBI Taxonomy" id="479676"/>
    <lineage>
        <taxon>Eukaryota</taxon>
        <taxon>Viridiplantae</taxon>
        <taxon>Streptophyta</taxon>
        <taxon>Embryophyta</taxon>
        <taxon>Tracheophyta</taxon>
        <taxon>Spermatophyta</taxon>
        <taxon>Magnoliopsida</taxon>
        <taxon>eudicotyledons</taxon>
        <taxon>Gunneridae</taxon>
        <taxon>Pentapetalae</taxon>
        <taxon>asterids</taxon>
        <taxon>Ericales</taxon>
        <taxon>Ericaceae</taxon>
        <taxon>Ericoideae</taxon>
        <taxon>Rhodoreae</taxon>
        <taxon>Rhododendron</taxon>
    </lineage>
</organism>
<name>A0AAV6JUU0_9ERIC</name>
<evidence type="ECO:0000313" key="1">
    <source>
        <dbReference type="EMBL" id="KAG5543953.1"/>
    </source>
</evidence>
<proteinExistence type="predicted"/>
<evidence type="ECO:0008006" key="3">
    <source>
        <dbReference type="Google" id="ProtNLM"/>
    </source>
</evidence>
<sequence>MELVSLDDVEVDNIETPENVVEGLKTPTIGMSFETIEEAQKYYEDCGRYVAKTENDDVVEENDERDEDGKVIPKKRRTNCSTIKCGCNAHLRIKRDKWSLICKVIFFDNVHNYQLVTPFKRMKMKSNQHMPKAVKDLTEAIHRENLKVSKVSSIFGDECIDFDNRDCYNSLRNVRHRELNGGTISPHLLQKQPSTEFIVFLCDSM</sequence>
<reference evidence="1 2" key="1">
    <citation type="submission" date="2020-08" db="EMBL/GenBank/DDBJ databases">
        <title>Plant Genome Project.</title>
        <authorList>
            <person name="Zhang R.-G."/>
        </authorList>
    </citation>
    <scope>NUCLEOTIDE SEQUENCE [LARGE SCALE GENOMIC DNA]</scope>
    <source>
        <strain evidence="1">WSP0</strain>
        <tissue evidence="1">Leaf</tissue>
    </source>
</reference>
<gene>
    <name evidence="1" type="ORF">RHGRI_016639</name>
</gene>
<dbReference type="AlphaFoldDB" id="A0AAV6JUU0"/>
<keyword evidence="2" id="KW-1185">Reference proteome</keyword>
<accession>A0AAV6JUU0</accession>
<dbReference type="Proteomes" id="UP000823749">
    <property type="component" value="Chromosome 6"/>
</dbReference>
<comment type="caution">
    <text evidence="1">The sequence shown here is derived from an EMBL/GenBank/DDBJ whole genome shotgun (WGS) entry which is preliminary data.</text>
</comment>
<dbReference type="PANTHER" id="PTHR47718">
    <property type="entry name" value="OS01G0519700 PROTEIN"/>
    <property type="match status" value="1"/>
</dbReference>
<evidence type="ECO:0000313" key="2">
    <source>
        <dbReference type="Proteomes" id="UP000823749"/>
    </source>
</evidence>
<protein>
    <recommendedName>
        <fullName evidence="3">Protein FAR1-RELATED SEQUENCE</fullName>
    </recommendedName>
</protein>